<dbReference type="InterPro" id="IPR019362">
    <property type="entry name" value="MMADHC"/>
</dbReference>
<dbReference type="AlphaFoldDB" id="A0ABD2Q3U9"/>
<dbReference type="Pfam" id="PF00849">
    <property type="entry name" value="PseudoU_synth_2"/>
    <property type="match status" value="1"/>
</dbReference>
<comment type="catalytic activity">
    <reaction evidence="5">
        <text>a uridine in tRNA = a pseudouridine in tRNA</text>
        <dbReference type="Rhea" id="RHEA:54572"/>
        <dbReference type="Rhea" id="RHEA-COMP:13339"/>
        <dbReference type="Rhea" id="RHEA-COMP:13934"/>
        <dbReference type="ChEBI" id="CHEBI:65314"/>
        <dbReference type="ChEBI" id="CHEBI:65315"/>
    </reaction>
</comment>
<evidence type="ECO:0000256" key="1">
    <source>
        <dbReference type="ARBA" id="ARBA00001166"/>
    </source>
</evidence>
<dbReference type="Gene3D" id="3.30.2350.10">
    <property type="entry name" value="Pseudouridine synthase"/>
    <property type="match status" value="1"/>
</dbReference>
<sequence>MHKHLLVSSSNYKKKLIPVLLKPIVANYSKVENEKSSGYVYVKSRSNTKSWPNKSLGPIAPLDPQFPLPGNIGFKKGYQANFGKSLSSTKECVSAVKALPLHREDHYLSILTQTFANVEFTNNADVVKPLIAEIPQVLLTQTPDAVSTQLHRCPQLFKFALSQYYPSLPDMLDMTTITHTFKTDHPNDLYSDDMAQERYLVAEQFIAKAIELCASLREMSYWADFINPYTATNNYNRDNGRQLIEELNALLKSKIAVSTGEVKITGQLTNAVKKEVARKLLTTFLKDKLPNQNYVKTNLIAAVLQRTLGRPSERNVQKAVFLRVPFKRELTTGQLTNAAKKEVARKLRTTFLKYKLPDQNYVKTNLIAAVLQRTSGGPSERNCFGETAVRVFGVVRPSLGPGGPAKKTGFAECRTCFRFNGCGCVIRDCSESIRWRKTFAGPPGPSEGRVTPNTLAAVSPKHSNQECNWSLYCFSRPYLAPHTTDNADTITETHPGLEQLGFEIDQLGCCRVVQKDMQSESFIDQQYFGSQTTPVGGSDITVESKIDPDDLSDVDKQYFGHESQEPHSSATYDPELLDELKSESDLSMIDKQYVEGTQSVELRSASARVKRLAMNSDALKIRKALHESVDTDFQKLTETEAVQRFLNCLVTLENDILVVNKPPRLPTQGARTSEHSVESLLPKLIQVLKRGNRNLLNSNLMLYRIGEQLKDLEIRGPEIAPQFCHRLDRNASGLLLIPLTRDQNKRLTEAFAKRLVLKQYLCVTHCPSGPKSLDGFVHLDSYLKRSSLSGRVIFKQRVPHSQAMPEKFFFNGLLTRTKLADEVNLLDPSKVASKLREMRNEANMVTHFQFLSLNNHTGLVNCSTLTGGKHQVRLHLGYGLRSPILGDNKYSHMNHLAPQRLHKKALEALNLRQSKVRHLGLHLHAWNICYPSSDNFDGKLVPGLKPFSFSSPSLFPDFHNDLHSLQLRLPQALKFLSKIR</sequence>
<dbReference type="GO" id="GO:0016853">
    <property type="term" value="F:isomerase activity"/>
    <property type="evidence" value="ECO:0007669"/>
    <property type="project" value="UniProtKB-KW"/>
</dbReference>
<dbReference type="Proteomes" id="UP001626550">
    <property type="component" value="Unassembled WGS sequence"/>
</dbReference>
<proteinExistence type="inferred from homology"/>
<keyword evidence="4" id="KW-0413">Isomerase</keyword>
<dbReference type="Pfam" id="PF10229">
    <property type="entry name" value="MMADHC"/>
    <property type="match status" value="1"/>
</dbReference>
<evidence type="ECO:0000256" key="4">
    <source>
        <dbReference type="ARBA" id="ARBA00023235"/>
    </source>
</evidence>
<evidence type="ECO:0000259" key="9">
    <source>
        <dbReference type="Pfam" id="PF00849"/>
    </source>
</evidence>
<comment type="catalytic activity">
    <reaction evidence="1">
        <text>a uridine in mRNA = a pseudouridine in mRNA</text>
        <dbReference type="Rhea" id="RHEA:56644"/>
        <dbReference type="Rhea" id="RHEA-COMP:14658"/>
        <dbReference type="Rhea" id="RHEA-COMP:14659"/>
        <dbReference type="ChEBI" id="CHEBI:65314"/>
        <dbReference type="ChEBI" id="CHEBI:65315"/>
    </reaction>
</comment>
<gene>
    <name evidence="10" type="primary">RPUSD4</name>
    <name evidence="10" type="ORF">Ciccas_007099</name>
</gene>
<dbReference type="PANTHER" id="PTHR21600:SF83">
    <property type="entry name" value="PSEUDOURIDYLATE SYNTHASE RPUSD4, MITOCHONDRIAL"/>
    <property type="match status" value="1"/>
</dbReference>
<evidence type="ECO:0000256" key="5">
    <source>
        <dbReference type="ARBA" id="ARBA00036943"/>
    </source>
</evidence>
<protein>
    <recommendedName>
        <fullName evidence="6">Pseudouridylate synthase RPUSD4, mitochondrial</fullName>
    </recommendedName>
    <alternativeName>
        <fullName evidence="7">RNA pseudouridylate synthase domain-containing protein 4</fullName>
    </alternativeName>
</protein>
<evidence type="ECO:0000313" key="10">
    <source>
        <dbReference type="EMBL" id="KAL3314284.1"/>
    </source>
</evidence>
<dbReference type="EMBL" id="JBJKFK010001043">
    <property type="protein sequence ID" value="KAL3314284.1"/>
    <property type="molecule type" value="Genomic_DNA"/>
</dbReference>
<dbReference type="InterPro" id="IPR006145">
    <property type="entry name" value="PsdUridine_synth_RsuA/RluA"/>
</dbReference>
<name>A0ABD2Q3U9_9PLAT</name>
<feature type="domain" description="Pseudouridine synthase RsuA/RluA-like" evidence="9">
    <location>
        <begin position="655"/>
        <end position="876"/>
    </location>
</feature>
<evidence type="ECO:0000256" key="7">
    <source>
        <dbReference type="ARBA" id="ARBA00041563"/>
    </source>
</evidence>
<dbReference type="PANTHER" id="PTHR21600">
    <property type="entry name" value="MITOCHONDRIAL RNA PSEUDOURIDINE SYNTHASE"/>
    <property type="match status" value="1"/>
</dbReference>
<evidence type="ECO:0000256" key="2">
    <source>
        <dbReference type="ARBA" id="ARBA00001896"/>
    </source>
</evidence>
<comment type="similarity">
    <text evidence="3">Belongs to the pseudouridine synthase RluA family.</text>
</comment>
<dbReference type="InterPro" id="IPR050188">
    <property type="entry name" value="RluA_PseudoU_synthase"/>
</dbReference>
<evidence type="ECO:0000256" key="8">
    <source>
        <dbReference type="SAM" id="MobiDB-lite"/>
    </source>
</evidence>
<keyword evidence="11" id="KW-1185">Reference proteome</keyword>
<dbReference type="InterPro" id="IPR020103">
    <property type="entry name" value="PsdUridine_synth_cat_dom_sf"/>
</dbReference>
<evidence type="ECO:0000313" key="11">
    <source>
        <dbReference type="Proteomes" id="UP001626550"/>
    </source>
</evidence>
<dbReference type="SUPFAM" id="SSF55120">
    <property type="entry name" value="Pseudouridine synthase"/>
    <property type="match status" value="1"/>
</dbReference>
<feature type="compositionally biased region" description="Basic and acidic residues" evidence="8">
    <location>
        <begin position="542"/>
        <end position="552"/>
    </location>
</feature>
<organism evidence="10 11">
    <name type="scientific">Cichlidogyrus casuarinus</name>
    <dbReference type="NCBI Taxonomy" id="1844966"/>
    <lineage>
        <taxon>Eukaryota</taxon>
        <taxon>Metazoa</taxon>
        <taxon>Spiralia</taxon>
        <taxon>Lophotrochozoa</taxon>
        <taxon>Platyhelminthes</taxon>
        <taxon>Monogenea</taxon>
        <taxon>Monopisthocotylea</taxon>
        <taxon>Dactylogyridea</taxon>
        <taxon>Ancyrocephalidae</taxon>
        <taxon>Cichlidogyrus</taxon>
    </lineage>
</organism>
<reference evidence="10 11" key="1">
    <citation type="submission" date="2024-11" db="EMBL/GenBank/DDBJ databases">
        <title>Adaptive evolution of stress response genes in parasites aligns with host niche diversity.</title>
        <authorList>
            <person name="Hahn C."/>
            <person name="Resl P."/>
        </authorList>
    </citation>
    <scope>NUCLEOTIDE SEQUENCE [LARGE SCALE GENOMIC DNA]</scope>
    <source>
        <strain evidence="10">EGGRZ-B1_66</strain>
        <tissue evidence="10">Body</tissue>
    </source>
</reference>
<evidence type="ECO:0000256" key="6">
    <source>
        <dbReference type="ARBA" id="ARBA00039953"/>
    </source>
</evidence>
<accession>A0ABD2Q3U9</accession>
<comment type="caution">
    <text evidence="10">The sequence shown here is derived from an EMBL/GenBank/DDBJ whole genome shotgun (WGS) entry which is preliminary data.</text>
</comment>
<evidence type="ECO:0000256" key="3">
    <source>
        <dbReference type="ARBA" id="ARBA00010876"/>
    </source>
</evidence>
<comment type="catalytic activity">
    <reaction evidence="2">
        <text>uridine in 5S rRNA = pseudouridine in 5S rRNA</text>
        <dbReference type="Rhea" id="RHEA:47036"/>
        <dbReference type="Rhea" id="RHEA-COMP:11730"/>
        <dbReference type="Rhea" id="RHEA-COMP:11731"/>
        <dbReference type="ChEBI" id="CHEBI:65314"/>
        <dbReference type="ChEBI" id="CHEBI:65315"/>
    </reaction>
</comment>
<feature type="region of interest" description="Disordered" evidence="8">
    <location>
        <begin position="533"/>
        <end position="552"/>
    </location>
</feature>
<dbReference type="CDD" id="cd02869">
    <property type="entry name" value="PseudoU_synth_RluA_like"/>
    <property type="match status" value="1"/>
</dbReference>